<proteinExistence type="predicted"/>
<evidence type="ECO:0000256" key="1">
    <source>
        <dbReference type="SAM" id="Phobius"/>
    </source>
</evidence>
<reference evidence="2 3" key="1">
    <citation type="submission" date="2016-10" db="EMBL/GenBank/DDBJ databases">
        <authorList>
            <person name="de Groot N.N."/>
        </authorList>
    </citation>
    <scope>NUCLEOTIDE SEQUENCE [LARGE SCALE GENOMIC DNA]</scope>
    <source>
        <strain evidence="2 3">Nm22</strain>
    </source>
</reference>
<feature type="transmembrane region" description="Helical" evidence="1">
    <location>
        <begin position="90"/>
        <end position="109"/>
    </location>
</feature>
<dbReference type="Proteomes" id="UP000199459">
    <property type="component" value="Unassembled WGS sequence"/>
</dbReference>
<accession>A0A1H8IU41</accession>
<evidence type="ECO:0000313" key="2">
    <source>
        <dbReference type="EMBL" id="SEN72084.1"/>
    </source>
</evidence>
<protein>
    <submittedName>
        <fullName evidence="2">Uncharacterized protein</fullName>
    </submittedName>
</protein>
<dbReference type="STRING" id="917.SAMN05216326_12567"/>
<feature type="transmembrane region" description="Helical" evidence="1">
    <location>
        <begin position="9"/>
        <end position="28"/>
    </location>
</feature>
<keyword evidence="1" id="KW-0812">Transmembrane</keyword>
<dbReference type="AlphaFoldDB" id="A0A1H8IU41"/>
<sequence length="113" mass="13675">MIERYQDEIIGYLLIGLCFLLLTLRGSLKNPNDASMLQSQEIELGDIVWRSILLWPYHLLCWIFSWRIWLMPVRDILLRIGILNHEMNPLYKFLIVVLLFLNLVFLWYFEVFK</sequence>
<dbReference type="RefSeq" id="WP_090634810.1">
    <property type="nucleotide sequence ID" value="NZ_FOCP01000041.1"/>
</dbReference>
<evidence type="ECO:0000313" key="3">
    <source>
        <dbReference type="Proteomes" id="UP000199459"/>
    </source>
</evidence>
<dbReference type="OrthoDB" id="8550307at2"/>
<feature type="transmembrane region" description="Helical" evidence="1">
    <location>
        <begin position="48"/>
        <end position="69"/>
    </location>
</feature>
<keyword evidence="1" id="KW-1133">Transmembrane helix</keyword>
<gene>
    <name evidence="2" type="ORF">SAMN05216325_1415</name>
</gene>
<organism evidence="2 3">
    <name type="scientific">Nitrosomonas marina</name>
    <dbReference type="NCBI Taxonomy" id="917"/>
    <lineage>
        <taxon>Bacteria</taxon>
        <taxon>Pseudomonadati</taxon>
        <taxon>Pseudomonadota</taxon>
        <taxon>Betaproteobacteria</taxon>
        <taxon>Nitrosomonadales</taxon>
        <taxon>Nitrosomonadaceae</taxon>
        <taxon>Nitrosomonas</taxon>
    </lineage>
</organism>
<dbReference type="EMBL" id="FOCP01000041">
    <property type="protein sequence ID" value="SEN72084.1"/>
    <property type="molecule type" value="Genomic_DNA"/>
</dbReference>
<name>A0A1H8IU41_9PROT</name>
<keyword evidence="1" id="KW-0472">Membrane</keyword>